<feature type="transmembrane region" description="Helical" evidence="8">
    <location>
        <begin position="60"/>
        <end position="80"/>
    </location>
</feature>
<feature type="transmembrane region" description="Helical" evidence="8">
    <location>
        <begin position="21"/>
        <end position="40"/>
    </location>
</feature>
<evidence type="ECO:0000256" key="5">
    <source>
        <dbReference type="ARBA" id="ARBA00022692"/>
    </source>
</evidence>
<evidence type="ECO:0000256" key="2">
    <source>
        <dbReference type="ARBA" id="ARBA00005658"/>
    </source>
</evidence>
<dbReference type="NCBIfam" id="TIGR00842">
    <property type="entry name" value="bcct"/>
    <property type="match status" value="1"/>
</dbReference>
<feature type="transmembrane region" description="Helical" evidence="8">
    <location>
        <begin position="152"/>
        <end position="172"/>
    </location>
</feature>
<evidence type="ECO:0000256" key="8">
    <source>
        <dbReference type="SAM" id="Phobius"/>
    </source>
</evidence>
<evidence type="ECO:0000256" key="7">
    <source>
        <dbReference type="ARBA" id="ARBA00023136"/>
    </source>
</evidence>
<accession>A0ABU3KBC1</accession>
<sequence length="513" mass="56388">MSTHTSQTTSLFKRFGFHLHSIVFGCSAFLILLFVLLSLIRLDEMQKTFQTIETIIAEKAGWLLVLSVNVFLIYVVTVLLSRFGSIKLGGKDAKPDFSYWGWYSMLFSAGMGIGLLFWSVAEPISHYVSPPFGEPRTVETARLAQGLTLLHWGVHAWGIYALVGLALAFFAYNKGLPLSLRSVFYPLFGEKIYGSLGNIVDIIATISTLFGVATSLGLGAQQVNAGLAYLFSFPNNTLTQVILIAIITALATLSVVLGLDRGIQRLSQINLGFALMLLLFIFSIGPTIHLLNTLIQNVGLYTKHIVMYGTWTEAYSQTDWQHDWTIFYWGWWIAWSPFVGTFIARISRGRTIKEFLVSVLLVPTVVTMTWITVFGNSALFIEMSDSGRIAEAVQENVAVSLFVLLEQFPWSFFTSMLGIVVVTIFFVTSSDSASFVIDMITAGGHTNPPVKQRVFWAITEGVVASILLLGGGLMAFRIASISMGVPFAIVLLIACVSLWLGLKGEDAGSKTTA</sequence>
<comment type="subcellular location">
    <subcellularLocation>
        <location evidence="1">Cell membrane</location>
        <topology evidence="1">Multi-pass membrane protein</topology>
    </subcellularLocation>
</comment>
<keyword evidence="5 8" id="KW-0812">Transmembrane</keyword>
<dbReference type="EMBL" id="JAQOUE010000002">
    <property type="protein sequence ID" value="MDT7043736.1"/>
    <property type="molecule type" value="Genomic_DNA"/>
</dbReference>
<dbReference type="RefSeq" id="WP_313834329.1">
    <property type="nucleotide sequence ID" value="NZ_JAQOUE010000002.1"/>
</dbReference>
<keyword evidence="3" id="KW-0813">Transport</keyword>
<dbReference type="PANTHER" id="PTHR30047">
    <property type="entry name" value="HIGH-AFFINITY CHOLINE TRANSPORT PROTEIN-RELATED"/>
    <property type="match status" value="1"/>
</dbReference>
<proteinExistence type="inferred from homology"/>
<keyword evidence="6 8" id="KW-1133">Transmembrane helix</keyword>
<protein>
    <submittedName>
        <fullName evidence="9">BCCT family transporter</fullName>
    </submittedName>
</protein>
<organism evidence="9 10">
    <name type="scientific">Candidatus Nitronereus thalassa</name>
    <dbReference type="NCBI Taxonomy" id="3020898"/>
    <lineage>
        <taxon>Bacteria</taxon>
        <taxon>Pseudomonadati</taxon>
        <taxon>Nitrospirota</taxon>
        <taxon>Nitrospiria</taxon>
        <taxon>Nitrospirales</taxon>
        <taxon>Nitrospiraceae</taxon>
        <taxon>Candidatus Nitronereus</taxon>
    </lineage>
</organism>
<reference evidence="9 10" key="1">
    <citation type="journal article" date="2023" name="ISME J.">
        <title>Cultivation and genomic characterization of novel and ubiquitous marine nitrite-oxidizing bacteria from the Nitrospirales.</title>
        <authorList>
            <person name="Mueller A.J."/>
            <person name="Daebeler A."/>
            <person name="Herbold C.W."/>
            <person name="Kirkegaard R.H."/>
            <person name="Daims H."/>
        </authorList>
    </citation>
    <scope>NUCLEOTIDE SEQUENCE [LARGE SCALE GENOMIC DNA]</scope>
    <source>
        <strain evidence="9 10">EB</strain>
    </source>
</reference>
<dbReference type="Proteomes" id="UP001250932">
    <property type="component" value="Unassembled WGS sequence"/>
</dbReference>
<evidence type="ECO:0000256" key="1">
    <source>
        <dbReference type="ARBA" id="ARBA00004651"/>
    </source>
</evidence>
<dbReference type="Pfam" id="PF02028">
    <property type="entry name" value="BCCT"/>
    <property type="match status" value="1"/>
</dbReference>
<name>A0ABU3KBC1_9BACT</name>
<comment type="caution">
    <text evidence="9">The sequence shown here is derived from an EMBL/GenBank/DDBJ whole genome shotgun (WGS) entry which is preliminary data.</text>
</comment>
<evidence type="ECO:0000256" key="3">
    <source>
        <dbReference type="ARBA" id="ARBA00022448"/>
    </source>
</evidence>
<keyword evidence="4" id="KW-1003">Cell membrane</keyword>
<feature type="transmembrane region" description="Helical" evidence="8">
    <location>
        <begin position="408"/>
        <end position="427"/>
    </location>
</feature>
<feature type="transmembrane region" description="Helical" evidence="8">
    <location>
        <begin position="271"/>
        <end position="291"/>
    </location>
</feature>
<keyword evidence="7 8" id="KW-0472">Membrane</keyword>
<dbReference type="InterPro" id="IPR018093">
    <property type="entry name" value="BCCT_CS"/>
</dbReference>
<gene>
    <name evidence="9" type="ORF">PPG34_15385</name>
</gene>
<evidence type="ECO:0000256" key="6">
    <source>
        <dbReference type="ARBA" id="ARBA00022989"/>
    </source>
</evidence>
<dbReference type="PROSITE" id="PS01303">
    <property type="entry name" value="BCCT"/>
    <property type="match status" value="1"/>
</dbReference>
<evidence type="ECO:0000313" key="10">
    <source>
        <dbReference type="Proteomes" id="UP001250932"/>
    </source>
</evidence>
<feature type="transmembrane region" description="Helical" evidence="8">
    <location>
        <begin position="100"/>
        <end position="121"/>
    </location>
</feature>
<keyword evidence="10" id="KW-1185">Reference proteome</keyword>
<evidence type="ECO:0000313" key="9">
    <source>
        <dbReference type="EMBL" id="MDT7043736.1"/>
    </source>
</evidence>
<feature type="transmembrane region" description="Helical" evidence="8">
    <location>
        <begin position="454"/>
        <end position="475"/>
    </location>
</feature>
<feature type="transmembrane region" description="Helical" evidence="8">
    <location>
        <begin position="326"/>
        <end position="344"/>
    </location>
</feature>
<dbReference type="PANTHER" id="PTHR30047:SF7">
    <property type="entry name" value="HIGH-AFFINITY CHOLINE TRANSPORT PROTEIN"/>
    <property type="match status" value="1"/>
</dbReference>
<evidence type="ECO:0000256" key="4">
    <source>
        <dbReference type="ARBA" id="ARBA00022475"/>
    </source>
</evidence>
<comment type="similarity">
    <text evidence="2">Belongs to the BCCT transporter (TC 2.A.15) family.</text>
</comment>
<feature type="transmembrane region" description="Helical" evidence="8">
    <location>
        <begin position="356"/>
        <end position="381"/>
    </location>
</feature>
<feature type="transmembrane region" description="Helical" evidence="8">
    <location>
        <begin position="238"/>
        <end position="259"/>
    </location>
</feature>
<dbReference type="InterPro" id="IPR000060">
    <property type="entry name" value="BCCT_transptr"/>
</dbReference>
<feature type="transmembrane region" description="Helical" evidence="8">
    <location>
        <begin position="481"/>
        <end position="502"/>
    </location>
</feature>